<feature type="transmembrane region" description="Helical" evidence="4">
    <location>
        <begin position="486"/>
        <end position="507"/>
    </location>
</feature>
<feature type="domain" description="ABC transporter" evidence="5">
    <location>
        <begin position="2"/>
        <end position="228"/>
    </location>
</feature>
<evidence type="ECO:0000256" key="4">
    <source>
        <dbReference type="SAM" id="Phobius"/>
    </source>
</evidence>
<keyword evidence="6" id="KW-0547">Nucleotide-binding</keyword>
<name>A0ABW2GHH0_9ACTN</name>
<evidence type="ECO:0000256" key="2">
    <source>
        <dbReference type="ARBA" id="ARBA00022448"/>
    </source>
</evidence>
<dbReference type="Pfam" id="PF00005">
    <property type="entry name" value="ABC_tran"/>
    <property type="match status" value="1"/>
</dbReference>
<dbReference type="Gene3D" id="3.40.50.300">
    <property type="entry name" value="P-loop containing nucleotide triphosphate hydrolases"/>
    <property type="match status" value="1"/>
</dbReference>
<dbReference type="EMBL" id="JBHSZO010000013">
    <property type="protein sequence ID" value="MFC7218601.1"/>
    <property type="molecule type" value="Genomic_DNA"/>
</dbReference>
<keyword evidence="6" id="KW-0067">ATP-binding</keyword>
<dbReference type="Proteomes" id="UP001596413">
    <property type="component" value="Unassembled WGS sequence"/>
</dbReference>
<evidence type="ECO:0000313" key="6">
    <source>
        <dbReference type="EMBL" id="MFC7218601.1"/>
    </source>
</evidence>
<sequence>MIQAIGLTSRPTAHSLPAVDGLTFEAPAGRVTALLGDKGAGKTTALRLMLQREAGRGVTLFRGRPLSRIPLPGREVGVLLGDTEGHPARSIRDHLRMLAAAVGAPASRADVLLRRVGLDGLAADRLDALSLSMDRRLGLAVALLGAPHTLVLDDPVRDLSPREAAWFHTELRELAAEGVTVLTTLTEPRTAARFADRVLTLDAGRLLADQDAAEFTAARLRHRVIVRTPQASKLASYLTRTGSTPDSRVEVTGRDSGELAVHGAGAAAVGEIAHRHGILLHHLAEETDTALPAGLESRAAPPGPVRPTGPLTAPRAPAPAHALRYELRRTATGSRIPRLAAALAVAASLVLAALAATRPATGGDHALRLLAGWPTALPLPPAALAAGLIGACAFGQEYRYPALVPVLGAVPRRLGLLGAKLAVTAVLALLLVVVVLFADAAALLVLYGDIVDVPADGPAQLLAWAALTVGCGWTGLLAAGVFRSTAVGAAAVLTAPVAVAPALAALVGTEAGRRIVMGPLRLARTLHLPAGDPAGATELAASLAHSHGPAVGLSLAALLAVYTCGAVRLRRR</sequence>
<comment type="caution">
    <text evidence="6">The sequence shown here is derived from an EMBL/GenBank/DDBJ whole genome shotgun (WGS) entry which is preliminary data.</text>
</comment>
<protein>
    <submittedName>
        <fullName evidence="6">ATP-binding cassette domain-containing protein</fullName>
    </submittedName>
</protein>
<dbReference type="PROSITE" id="PS50893">
    <property type="entry name" value="ABC_TRANSPORTER_2"/>
    <property type="match status" value="1"/>
</dbReference>
<dbReference type="RefSeq" id="WP_386413987.1">
    <property type="nucleotide sequence ID" value="NZ_JBHSZO010000013.1"/>
</dbReference>
<feature type="transmembrane region" description="Helical" evidence="4">
    <location>
        <begin position="376"/>
        <end position="395"/>
    </location>
</feature>
<proteinExistence type="inferred from homology"/>
<dbReference type="InterPro" id="IPR027417">
    <property type="entry name" value="P-loop_NTPase"/>
</dbReference>
<feature type="transmembrane region" description="Helical" evidence="4">
    <location>
        <begin position="550"/>
        <end position="569"/>
    </location>
</feature>
<organism evidence="6 7">
    <name type="scientific">Streptomyces polyrhachis</name>
    <dbReference type="NCBI Taxonomy" id="1282885"/>
    <lineage>
        <taxon>Bacteria</taxon>
        <taxon>Bacillati</taxon>
        <taxon>Actinomycetota</taxon>
        <taxon>Actinomycetes</taxon>
        <taxon>Kitasatosporales</taxon>
        <taxon>Streptomycetaceae</taxon>
        <taxon>Streptomyces</taxon>
    </lineage>
</organism>
<gene>
    <name evidence="6" type="ORF">ACFQLX_10540</name>
</gene>
<feature type="region of interest" description="Disordered" evidence="3">
    <location>
        <begin position="297"/>
        <end position="316"/>
    </location>
</feature>
<dbReference type="SUPFAM" id="SSF52540">
    <property type="entry name" value="P-loop containing nucleoside triphosphate hydrolases"/>
    <property type="match status" value="1"/>
</dbReference>
<evidence type="ECO:0000256" key="3">
    <source>
        <dbReference type="SAM" id="MobiDB-lite"/>
    </source>
</evidence>
<dbReference type="InterPro" id="IPR003439">
    <property type="entry name" value="ABC_transporter-like_ATP-bd"/>
</dbReference>
<keyword evidence="2" id="KW-0813">Transport</keyword>
<evidence type="ECO:0000313" key="7">
    <source>
        <dbReference type="Proteomes" id="UP001596413"/>
    </source>
</evidence>
<feature type="transmembrane region" description="Helical" evidence="4">
    <location>
        <begin position="421"/>
        <end position="447"/>
    </location>
</feature>
<dbReference type="PANTHER" id="PTHR43335">
    <property type="entry name" value="ABC TRANSPORTER, ATP-BINDING PROTEIN"/>
    <property type="match status" value="1"/>
</dbReference>
<feature type="transmembrane region" description="Helical" evidence="4">
    <location>
        <begin position="336"/>
        <end position="356"/>
    </location>
</feature>
<keyword evidence="4" id="KW-1133">Transmembrane helix</keyword>
<keyword evidence="7" id="KW-1185">Reference proteome</keyword>
<reference evidence="7" key="1">
    <citation type="journal article" date="2019" name="Int. J. Syst. Evol. Microbiol.">
        <title>The Global Catalogue of Microorganisms (GCM) 10K type strain sequencing project: providing services to taxonomists for standard genome sequencing and annotation.</title>
        <authorList>
            <consortium name="The Broad Institute Genomics Platform"/>
            <consortium name="The Broad Institute Genome Sequencing Center for Infectious Disease"/>
            <person name="Wu L."/>
            <person name="Ma J."/>
        </authorList>
    </citation>
    <scope>NUCLEOTIDE SEQUENCE [LARGE SCALE GENOMIC DNA]</scope>
    <source>
        <strain evidence="7">CGMCC 1.13681</strain>
    </source>
</reference>
<evidence type="ECO:0000256" key="1">
    <source>
        <dbReference type="ARBA" id="ARBA00005417"/>
    </source>
</evidence>
<dbReference type="PANTHER" id="PTHR43335:SF4">
    <property type="entry name" value="ABC TRANSPORTER, ATP-BINDING PROTEIN"/>
    <property type="match status" value="1"/>
</dbReference>
<accession>A0ABW2GHH0</accession>
<evidence type="ECO:0000259" key="5">
    <source>
        <dbReference type="PROSITE" id="PS50893"/>
    </source>
</evidence>
<comment type="similarity">
    <text evidence="1">Belongs to the ABC transporter superfamily.</text>
</comment>
<keyword evidence="4" id="KW-0812">Transmembrane</keyword>
<keyword evidence="4" id="KW-0472">Membrane</keyword>
<feature type="transmembrane region" description="Helical" evidence="4">
    <location>
        <begin position="459"/>
        <end position="479"/>
    </location>
</feature>
<dbReference type="GO" id="GO:0005524">
    <property type="term" value="F:ATP binding"/>
    <property type="evidence" value="ECO:0007669"/>
    <property type="project" value="UniProtKB-KW"/>
</dbReference>